<proteinExistence type="predicted"/>
<dbReference type="PANTHER" id="PTHR33215:SF13">
    <property type="entry name" value="PROTEIN DISTAL ANTENNA"/>
    <property type="match status" value="1"/>
</dbReference>
<dbReference type="PANTHER" id="PTHR33215">
    <property type="entry name" value="PROTEIN DISTAL ANTENNA"/>
    <property type="match status" value="1"/>
</dbReference>
<feature type="domain" description="Brinker DNA-binding" evidence="2">
    <location>
        <begin position="25"/>
        <end position="79"/>
    </location>
</feature>
<evidence type="ECO:0000313" key="3">
    <source>
        <dbReference type="EnsemblMetazoa" id="XP_014250940.1"/>
    </source>
</evidence>
<keyword evidence="4" id="KW-1185">Reference proteome</keyword>
<protein>
    <recommendedName>
        <fullName evidence="2">Brinker DNA-binding domain-containing protein</fullName>
    </recommendedName>
</protein>
<sequence length="301" mass="34517">MAHGVEEALERGSKKRAKPRQGKMGSRRIFSPQFKLRVLDSYRKDSDCRGNQRATARKFNIHRRQIQKWLQMESALRCSAEGASESEAVALNLAAARQRDDSRLAGCLSEPRIEVDKVSDSEDDLSEDCDQDGALDFTCAALSKRRFFSLDFKLDVLNAFHGDPSCYGNQRATARKFNVHRRQVQKWLDQEHLLRGEENGCLDLSYKKFEDDSSSRTILDLDAPRTQVQETALCLVKRPEAPKELFRPYSLSPEAPNYELCWGSCCTFYTPIHSVTEWLNQDAHYYKQAVKDINLYSPMFS</sequence>
<gene>
    <name evidence="3" type="primary">106667498</name>
</gene>
<dbReference type="InterPro" id="IPR018586">
    <property type="entry name" value="Brinker_DNA-bd"/>
</dbReference>
<feature type="domain" description="Brinker DNA-binding" evidence="2">
    <location>
        <begin position="145"/>
        <end position="195"/>
    </location>
</feature>
<evidence type="ECO:0000259" key="2">
    <source>
        <dbReference type="Pfam" id="PF09607"/>
    </source>
</evidence>
<dbReference type="Gene3D" id="1.10.10.60">
    <property type="entry name" value="Homeodomain-like"/>
    <property type="match status" value="2"/>
</dbReference>
<accession>A0A8I6RVM2</accession>
<evidence type="ECO:0000256" key="1">
    <source>
        <dbReference type="SAM" id="MobiDB-lite"/>
    </source>
</evidence>
<name>A0A8I6RVM2_CIMLE</name>
<dbReference type="KEGG" id="clec:106667498"/>
<dbReference type="Pfam" id="PF09607">
    <property type="entry name" value="BrkDBD"/>
    <property type="match status" value="2"/>
</dbReference>
<dbReference type="EnsemblMetazoa" id="XM_014395454.2">
    <property type="protein sequence ID" value="XP_014250940.1"/>
    <property type="gene ID" value="LOC106667498"/>
</dbReference>
<reference evidence="3" key="1">
    <citation type="submission" date="2022-01" db="UniProtKB">
        <authorList>
            <consortium name="EnsemblMetazoa"/>
        </authorList>
    </citation>
    <scope>IDENTIFICATION</scope>
</reference>
<evidence type="ECO:0000313" key="4">
    <source>
        <dbReference type="Proteomes" id="UP000494040"/>
    </source>
</evidence>
<dbReference type="AlphaFoldDB" id="A0A8I6RVM2"/>
<feature type="compositionally biased region" description="Basic and acidic residues" evidence="1">
    <location>
        <begin position="1"/>
        <end position="12"/>
    </location>
</feature>
<dbReference type="InterPro" id="IPR051839">
    <property type="entry name" value="RD_transcriptional_regulator"/>
</dbReference>
<feature type="region of interest" description="Disordered" evidence="1">
    <location>
        <begin position="1"/>
        <end position="27"/>
    </location>
</feature>
<dbReference type="Proteomes" id="UP000494040">
    <property type="component" value="Unassembled WGS sequence"/>
</dbReference>
<dbReference type="OrthoDB" id="7764420at2759"/>
<organism evidence="3 4">
    <name type="scientific">Cimex lectularius</name>
    <name type="common">Bed bug</name>
    <name type="synonym">Acanthia lectularia</name>
    <dbReference type="NCBI Taxonomy" id="79782"/>
    <lineage>
        <taxon>Eukaryota</taxon>
        <taxon>Metazoa</taxon>
        <taxon>Ecdysozoa</taxon>
        <taxon>Arthropoda</taxon>
        <taxon>Hexapoda</taxon>
        <taxon>Insecta</taxon>
        <taxon>Pterygota</taxon>
        <taxon>Neoptera</taxon>
        <taxon>Paraneoptera</taxon>
        <taxon>Hemiptera</taxon>
        <taxon>Heteroptera</taxon>
        <taxon>Panheteroptera</taxon>
        <taxon>Cimicomorpha</taxon>
        <taxon>Cimicidae</taxon>
        <taxon>Cimex</taxon>
    </lineage>
</organism>